<dbReference type="Proteomes" id="UP000220605">
    <property type="component" value="Unassembled WGS sequence"/>
</dbReference>
<keyword evidence="1" id="KW-0812">Transmembrane</keyword>
<dbReference type="VEuPathDB" id="PlasmoDB:PVP01_0000470"/>
<keyword evidence="1" id="KW-0472">Membrane</keyword>
<sequence>MPIDEDEQTPRKFYSRLEEHEEASNFIKYVSSEAILSAVDHKETKNFLAQLARNIKLIISEYPENHVKRCRDINYWMNQKIRTPENSRLADDLKSSFYFVFNDIKWNKGKLKGIKVCDREKNLYPSANAKLMKELDDYCEIRDNNGCNVLKNKKECLKYNSYINGMKKHFTSQINEKCSAPDCNKDNYKIDDYCSLNNIDDTFREINCDALYKKDEIQQPIHTIKERSPLEIGFFIIVSFILFYLFILFLEKFTPVGSIIHRFRRRKYDLKRNIERVDDDRYSLYHSDKMPSDSENKRYYIEYARPDN</sequence>
<reference evidence="2" key="1">
    <citation type="submission" date="2016-07" db="EMBL/GenBank/DDBJ databases">
        <authorList>
            <consortium name="Pathogen Informatics"/>
        </authorList>
    </citation>
    <scope>NUCLEOTIDE SEQUENCE</scope>
</reference>
<organism evidence="2">
    <name type="scientific">Plasmodium vivax</name>
    <name type="common">malaria parasite P. vivax</name>
    <dbReference type="NCBI Taxonomy" id="5855"/>
    <lineage>
        <taxon>Eukaryota</taxon>
        <taxon>Sar</taxon>
        <taxon>Alveolata</taxon>
        <taxon>Apicomplexa</taxon>
        <taxon>Aconoidasida</taxon>
        <taxon>Haemosporida</taxon>
        <taxon>Plasmodiidae</taxon>
        <taxon>Plasmodium</taxon>
        <taxon>Plasmodium (Plasmodium)</taxon>
    </lineage>
</organism>
<dbReference type="EMBL" id="FLZR02000001">
    <property type="protein sequence ID" value="VUZ99332.1"/>
    <property type="molecule type" value="Genomic_DNA"/>
</dbReference>
<gene>
    <name evidence="2" type="ORF">PVP01_0000470</name>
</gene>
<accession>A0A565A3H5</accession>
<feature type="transmembrane region" description="Helical" evidence="1">
    <location>
        <begin position="232"/>
        <end position="250"/>
    </location>
</feature>
<keyword evidence="1" id="KW-1133">Transmembrane helix</keyword>
<name>A0A565A3H5_PLAVI</name>
<dbReference type="InterPro" id="IPR008780">
    <property type="entry name" value="Plasmodium_Vir"/>
</dbReference>
<dbReference type="VEuPathDB" id="PlasmoDB:PVW1_130005500"/>
<proteinExistence type="predicted"/>
<dbReference type="AlphaFoldDB" id="A0A565A3H5"/>
<protein>
    <submittedName>
        <fullName evidence="2">VIR protein</fullName>
    </submittedName>
</protein>
<evidence type="ECO:0000313" key="2">
    <source>
        <dbReference type="EMBL" id="VUZ99332.1"/>
    </source>
</evidence>
<dbReference type="Pfam" id="PF05795">
    <property type="entry name" value="Plasmodium_Vir"/>
    <property type="match status" value="2"/>
</dbReference>
<dbReference type="VEuPathDB" id="PlasmoDB:PVPAM_130013200"/>
<evidence type="ECO:0000256" key="1">
    <source>
        <dbReference type="SAM" id="Phobius"/>
    </source>
</evidence>